<dbReference type="InterPro" id="IPR036188">
    <property type="entry name" value="FAD/NAD-bd_sf"/>
</dbReference>
<keyword evidence="3" id="KW-0274">FAD</keyword>
<dbReference type="InterPro" id="IPR023753">
    <property type="entry name" value="FAD/NAD-binding_dom"/>
</dbReference>
<keyword evidence="7" id="KW-1185">Reference proteome</keyword>
<evidence type="ECO:0000259" key="5">
    <source>
        <dbReference type="Pfam" id="PF07992"/>
    </source>
</evidence>
<dbReference type="GeneID" id="14539344"/>
<name>H8X3N1_CANO9</name>
<evidence type="ECO:0000256" key="4">
    <source>
        <dbReference type="ARBA" id="ARBA00023002"/>
    </source>
</evidence>
<dbReference type="Pfam" id="PF07992">
    <property type="entry name" value="Pyr_redox_2"/>
    <property type="match status" value="1"/>
</dbReference>
<dbReference type="EMBL" id="HE681721">
    <property type="protein sequence ID" value="CCG25669.1"/>
    <property type="molecule type" value="Genomic_DNA"/>
</dbReference>
<keyword evidence="2" id="KW-0285">Flavoprotein</keyword>
<dbReference type="AlphaFoldDB" id="H8X3N1"/>
<dbReference type="GO" id="GO:0005737">
    <property type="term" value="C:cytoplasm"/>
    <property type="evidence" value="ECO:0007669"/>
    <property type="project" value="TreeGrafter"/>
</dbReference>
<organism evidence="6 7">
    <name type="scientific">Candida orthopsilosis (strain 90-125)</name>
    <name type="common">Yeast</name>
    <dbReference type="NCBI Taxonomy" id="1136231"/>
    <lineage>
        <taxon>Eukaryota</taxon>
        <taxon>Fungi</taxon>
        <taxon>Dikarya</taxon>
        <taxon>Ascomycota</taxon>
        <taxon>Saccharomycotina</taxon>
        <taxon>Pichiomycetes</taxon>
        <taxon>Debaryomycetaceae</taxon>
        <taxon>Candida/Lodderomyces clade</taxon>
        <taxon>Candida</taxon>
    </lineage>
</organism>
<evidence type="ECO:0000256" key="1">
    <source>
        <dbReference type="ARBA" id="ARBA00006442"/>
    </source>
</evidence>
<dbReference type="HOGENOM" id="CLU_019845_6_2_1"/>
<dbReference type="OrthoDB" id="202203at2759"/>
<comment type="similarity">
    <text evidence="1">Belongs to the FAD-dependent oxidoreductase family.</text>
</comment>
<evidence type="ECO:0000313" key="7">
    <source>
        <dbReference type="Proteomes" id="UP000005018"/>
    </source>
</evidence>
<sequence length="367" mass="40356">MSPTKSVIIVGGSYAAILALKTLLSTKDVKLDITMISPNDKAFFNVSVPRLLVENDSIKKTVFPLGESIDNLVKGTIHKAAHVQSSVKNVDFKSKSVTIADESKLNYDNLILASGTRSVSPIWKLDSVKSVDFTLDSIKETSAQIQKAKSIAIIGGGTTGVETAGELGHEYKGKKKIVLYTGSSGPLSIPLPNHVSSVTKKLEKLDIEIVNNQRVKKEGDSTIVFEDGTTRDFDLVVEAFKLIPNTEYLPDEVLDKNKYVITDEYFRVRDFHEVICLGDILASGQQSIVDLTYNQKPIFAKTVAYEVFDDLNVKLTPYVKPRKATIVVPIGRDGGVGAIYGWSIPNCVVWFAKSRNFMIPKASEFFT</sequence>
<dbReference type="SUPFAM" id="SSF51905">
    <property type="entry name" value="FAD/NAD(P)-binding domain"/>
    <property type="match status" value="2"/>
</dbReference>
<dbReference type="Gene3D" id="3.50.50.100">
    <property type="match status" value="1"/>
</dbReference>
<dbReference type="GO" id="GO:0050660">
    <property type="term" value="F:flavin adenine dinucleotide binding"/>
    <property type="evidence" value="ECO:0007669"/>
    <property type="project" value="TreeGrafter"/>
</dbReference>
<proteinExistence type="inferred from homology"/>
<evidence type="ECO:0000256" key="3">
    <source>
        <dbReference type="ARBA" id="ARBA00022827"/>
    </source>
</evidence>
<protein>
    <submittedName>
        <fullName evidence="6">Mitochondrial cell death effector</fullName>
    </submittedName>
</protein>
<feature type="domain" description="FAD/NAD(P)-binding" evidence="5">
    <location>
        <begin position="6"/>
        <end position="286"/>
    </location>
</feature>
<evidence type="ECO:0000313" key="6">
    <source>
        <dbReference type="EMBL" id="CCG25669.1"/>
    </source>
</evidence>
<dbReference type="PANTHER" id="PTHR43735">
    <property type="entry name" value="APOPTOSIS-INDUCING FACTOR 1"/>
    <property type="match status" value="1"/>
</dbReference>
<reference evidence="6 7" key="1">
    <citation type="journal article" date="2012" name="PLoS ONE">
        <title>Sequence and analysis of the genome of the pathogenic yeast Candida orthopsilosis.</title>
        <authorList>
            <person name="Riccombeni A."/>
            <person name="Vidanes G."/>
            <person name="Proux-Wera E."/>
            <person name="Wolfe K.H."/>
            <person name="Butler G."/>
        </authorList>
    </citation>
    <scope>NUCLEOTIDE SEQUENCE [LARGE SCALE GENOMIC DNA]</scope>
    <source>
        <strain evidence="6 7">Co 90-125</strain>
    </source>
</reference>
<dbReference type="eggNOG" id="KOG2495">
    <property type="taxonomic scope" value="Eukaryota"/>
</dbReference>
<accession>H8X3N1</accession>
<dbReference type="PRINTS" id="PR00368">
    <property type="entry name" value="FADPNR"/>
</dbReference>
<dbReference type="Proteomes" id="UP000005018">
    <property type="component" value="Chromosome 3"/>
</dbReference>
<gene>
    <name evidence="6" type="ORF">CORT_0C02930</name>
</gene>
<evidence type="ECO:0000256" key="2">
    <source>
        <dbReference type="ARBA" id="ARBA00022630"/>
    </source>
</evidence>
<dbReference type="KEGG" id="cot:CORT_0C02930"/>
<keyword evidence="4" id="KW-0560">Oxidoreductase</keyword>
<dbReference type="RefSeq" id="XP_003868573.1">
    <property type="nucleotide sequence ID" value="XM_003868525.1"/>
</dbReference>
<dbReference type="PANTHER" id="PTHR43735:SF3">
    <property type="entry name" value="FERROPTOSIS SUPPRESSOR PROTEIN 1"/>
    <property type="match status" value="1"/>
</dbReference>
<dbReference type="GO" id="GO:0004174">
    <property type="term" value="F:electron-transferring-flavoprotein dehydrogenase activity"/>
    <property type="evidence" value="ECO:0007669"/>
    <property type="project" value="TreeGrafter"/>
</dbReference>